<dbReference type="AlphaFoldDB" id="A0A3S5BM28"/>
<feature type="transmembrane region" description="Helical" evidence="8">
    <location>
        <begin position="216"/>
        <end position="237"/>
    </location>
</feature>
<evidence type="ECO:0000256" key="4">
    <source>
        <dbReference type="ARBA" id="ARBA00022729"/>
    </source>
</evidence>
<evidence type="ECO:0000256" key="2">
    <source>
        <dbReference type="ARBA" id="ARBA00008284"/>
    </source>
</evidence>
<evidence type="ECO:0000256" key="1">
    <source>
        <dbReference type="ARBA" id="ARBA00004141"/>
    </source>
</evidence>
<comment type="subcellular location">
    <subcellularLocation>
        <location evidence="1">Membrane</location>
        <topology evidence="1">Multi-pass membrane protein</topology>
    </subcellularLocation>
</comment>
<evidence type="ECO:0000256" key="7">
    <source>
        <dbReference type="ARBA" id="ARBA00023180"/>
    </source>
</evidence>
<feature type="domain" description="TM2" evidence="9">
    <location>
        <begin position="182"/>
        <end position="230"/>
    </location>
</feature>
<dbReference type="InterPro" id="IPR007829">
    <property type="entry name" value="TM2"/>
</dbReference>
<gene>
    <name evidence="10" type="ORF">PXEA_LOCUS2264</name>
</gene>
<evidence type="ECO:0000256" key="3">
    <source>
        <dbReference type="ARBA" id="ARBA00022692"/>
    </source>
</evidence>
<keyword evidence="7" id="KW-0325">Glycoprotein</keyword>
<keyword evidence="4" id="KW-0732">Signal</keyword>
<comment type="caution">
    <text evidence="10">The sequence shown here is derived from an EMBL/GenBank/DDBJ whole genome shotgun (WGS) entry which is preliminary data.</text>
</comment>
<evidence type="ECO:0000259" key="9">
    <source>
        <dbReference type="Pfam" id="PF05154"/>
    </source>
</evidence>
<dbReference type="OrthoDB" id="10257855at2759"/>
<comment type="similarity">
    <text evidence="2">Belongs to the TM2 family.</text>
</comment>
<evidence type="ECO:0000256" key="8">
    <source>
        <dbReference type="SAM" id="Phobius"/>
    </source>
</evidence>
<name>A0A3S5BM28_9PLAT</name>
<protein>
    <recommendedName>
        <fullName evidence="9">TM2 domain-containing protein</fullName>
    </recommendedName>
</protein>
<proteinExistence type="inferred from homology"/>
<feature type="transmembrane region" description="Helical" evidence="8">
    <location>
        <begin position="185"/>
        <end position="204"/>
    </location>
</feature>
<keyword evidence="11" id="KW-1185">Reference proteome</keyword>
<dbReference type="Pfam" id="PF05154">
    <property type="entry name" value="TM2"/>
    <property type="match status" value="1"/>
</dbReference>
<organism evidence="10 11">
    <name type="scientific">Protopolystoma xenopodis</name>
    <dbReference type="NCBI Taxonomy" id="117903"/>
    <lineage>
        <taxon>Eukaryota</taxon>
        <taxon>Metazoa</taxon>
        <taxon>Spiralia</taxon>
        <taxon>Lophotrochozoa</taxon>
        <taxon>Platyhelminthes</taxon>
        <taxon>Monogenea</taxon>
        <taxon>Polyopisthocotylea</taxon>
        <taxon>Polystomatidea</taxon>
        <taxon>Polystomatidae</taxon>
        <taxon>Protopolystoma</taxon>
    </lineage>
</organism>
<evidence type="ECO:0000313" key="11">
    <source>
        <dbReference type="Proteomes" id="UP000784294"/>
    </source>
</evidence>
<dbReference type="EMBL" id="CAAALY010004830">
    <property type="protein sequence ID" value="VEL08824.1"/>
    <property type="molecule type" value="Genomic_DNA"/>
</dbReference>
<dbReference type="PANTHER" id="PTHR21016:SF7">
    <property type="entry name" value="TM2 DOMAIN-CONTAINING PROTEIN 3"/>
    <property type="match status" value="1"/>
</dbReference>
<evidence type="ECO:0000256" key="5">
    <source>
        <dbReference type="ARBA" id="ARBA00022989"/>
    </source>
</evidence>
<dbReference type="PANTHER" id="PTHR21016">
    <property type="entry name" value="BETA-AMYLOID BINDING PROTEIN-RELATED"/>
    <property type="match status" value="1"/>
</dbReference>
<keyword evidence="5 8" id="KW-1133">Transmembrane helix</keyword>
<dbReference type="InterPro" id="IPR050932">
    <property type="entry name" value="TM2D1-3-like"/>
</dbReference>
<keyword evidence="3 8" id="KW-0812">Transmembrane</keyword>
<sequence>MGLVYFAHFYSYTLLITFIIQKAHSFSPGTFEVLSASNASPPSNYLSLLQLACPKNFFMCEELPVYCLDCILNTSCAYGSMIPVECRPKPGVACLTSQKNRTEGPPPDEYFIFKNIKLIKTMVCRYCHQLPLREIACHQRGNCRQTGVARSHYETFCWASPDVICLGKRVFRRMLLCNWTSGKKYSIALALSLFLGGFGADRFYLGMWREGLGKLFSFGGLGVWSVVDFILIAVGYLKPRDDAVYW</sequence>
<dbReference type="Proteomes" id="UP000784294">
    <property type="component" value="Unassembled WGS sequence"/>
</dbReference>
<dbReference type="GO" id="GO:0016020">
    <property type="term" value="C:membrane"/>
    <property type="evidence" value="ECO:0007669"/>
    <property type="project" value="UniProtKB-SubCell"/>
</dbReference>
<reference evidence="10" key="1">
    <citation type="submission" date="2018-11" db="EMBL/GenBank/DDBJ databases">
        <authorList>
            <consortium name="Pathogen Informatics"/>
        </authorList>
    </citation>
    <scope>NUCLEOTIDE SEQUENCE</scope>
</reference>
<evidence type="ECO:0000256" key="6">
    <source>
        <dbReference type="ARBA" id="ARBA00023136"/>
    </source>
</evidence>
<accession>A0A3S5BM28</accession>
<evidence type="ECO:0000313" key="10">
    <source>
        <dbReference type="EMBL" id="VEL08824.1"/>
    </source>
</evidence>
<keyword evidence="6 8" id="KW-0472">Membrane</keyword>